<evidence type="ECO:0000256" key="3">
    <source>
        <dbReference type="ARBA" id="ARBA00022723"/>
    </source>
</evidence>
<keyword evidence="6" id="KW-0411">Iron-sulfur</keyword>
<keyword evidence="7" id="KW-0547">Nucleotide-binding</keyword>
<keyword evidence="3" id="KW-0479">Metal-binding</keyword>
<dbReference type="GO" id="GO:0004518">
    <property type="term" value="F:nuclease activity"/>
    <property type="evidence" value="ECO:0007669"/>
    <property type="project" value="UniProtKB-KW"/>
</dbReference>
<protein>
    <submittedName>
        <fullName evidence="7">DNA replication ATP-dependent helicase/nuclease DNA2-like</fullName>
    </submittedName>
</protein>
<keyword evidence="4" id="KW-0378">Hydrolase</keyword>
<dbReference type="GO" id="GO:0046872">
    <property type="term" value="F:metal ion binding"/>
    <property type="evidence" value="ECO:0007669"/>
    <property type="project" value="UniProtKB-KW"/>
</dbReference>
<dbReference type="Proteomes" id="UP000265520">
    <property type="component" value="Unassembled WGS sequence"/>
</dbReference>
<sequence length="61" mass="6882">YQKTIDSGLLYYLQTDQTQGITVQRSDIVGLIIRRNELASDILKALVLQQLPPVLQRLSPS</sequence>
<dbReference type="AlphaFoldDB" id="A0A392QEX1"/>
<reference evidence="7 8" key="1">
    <citation type="journal article" date="2018" name="Front. Plant Sci.">
        <title>Red Clover (Trifolium pratense) and Zigzag Clover (T. medium) - A Picture of Genomic Similarities and Differences.</title>
        <authorList>
            <person name="Dluhosova J."/>
            <person name="Istvanek J."/>
            <person name="Nedelnik J."/>
            <person name="Repkova J."/>
        </authorList>
    </citation>
    <scope>NUCLEOTIDE SEQUENCE [LARGE SCALE GENOMIC DNA]</scope>
    <source>
        <strain evidence="8">cv. 10/8</strain>
        <tissue evidence="7">Leaf</tissue>
    </source>
</reference>
<keyword evidence="2" id="KW-0540">Nuclease</keyword>
<dbReference type="EMBL" id="LXQA010133005">
    <property type="protein sequence ID" value="MCI22901.1"/>
    <property type="molecule type" value="Genomic_DNA"/>
</dbReference>
<comment type="caution">
    <text evidence="7">The sequence shown here is derived from an EMBL/GenBank/DDBJ whole genome shotgun (WGS) entry which is preliminary data.</text>
</comment>
<evidence type="ECO:0000256" key="1">
    <source>
        <dbReference type="ARBA" id="ARBA00001966"/>
    </source>
</evidence>
<keyword evidence="7" id="KW-0067">ATP-binding</keyword>
<organism evidence="7 8">
    <name type="scientific">Trifolium medium</name>
    <dbReference type="NCBI Taxonomy" id="97028"/>
    <lineage>
        <taxon>Eukaryota</taxon>
        <taxon>Viridiplantae</taxon>
        <taxon>Streptophyta</taxon>
        <taxon>Embryophyta</taxon>
        <taxon>Tracheophyta</taxon>
        <taxon>Spermatophyta</taxon>
        <taxon>Magnoliopsida</taxon>
        <taxon>eudicotyledons</taxon>
        <taxon>Gunneridae</taxon>
        <taxon>Pentapetalae</taxon>
        <taxon>rosids</taxon>
        <taxon>fabids</taxon>
        <taxon>Fabales</taxon>
        <taxon>Fabaceae</taxon>
        <taxon>Papilionoideae</taxon>
        <taxon>50 kb inversion clade</taxon>
        <taxon>NPAAA clade</taxon>
        <taxon>Hologalegina</taxon>
        <taxon>IRL clade</taxon>
        <taxon>Trifolieae</taxon>
        <taxon>Trifolium</taxon>
    </lineage>
</organism>
<accession>A0A392QEX1</accession>
<dbReference type="GO" id="GO:0051536">
    <property type="term" value="F:iron-sulfur cluster binding"/>
    <property type="evidence" value="ECO:0007669"/>
    <property type="project" value="UniProtKB-KW"/>
</dbReference>
<dbReference type="GO" id="GO:0016787">
    <property type="term" value="F:hydrolase activity"/>
    <property type="evidence" value="ECO:0007669"/>
    <property type="project" value="UniProtKB-KW"/>
</dbReference>
<evidence type="ECO:0000256" key="2">
    <source>
        <dbReference type="ARBA" id="ARBA00022722"/>
    </source>
</evidence>
<dbReference type="GO" id="GO:0004386">
    <property type="term" value="F:helicase activity"/>
    <property type="evidence" value="ECO:0007669"/>
    <property type="project" value="UniProtKB-KW"/>
</dbReference>
<keyword evidence="8" id="KW-1185">Reference proteome</keyword>
<dbReference type="PANTHER" id="PTHR36531:SF6">
    <property type="entry name" value="DNA REPLICATION ATP-DEPENDENT HELICASE_NUCLEASE DNA2"/>
    <property type="match status" value="1"/>
</dbReference>
<evidence type="ECO:0000256" key="4">
    <source>
        <dbReference type="ARBA" id="ARBA00022801"/>
    </source>
</evidence>
<keyword evidence="5" id="KW-0408">Iron</keyword>
<proteinExistence type="predicted"/>
<comment type="cofactor">
    <cofactor evidence="1">
        <name>[4Fe-4S] cluster</name>
        <dbReference type="ChEBI" id="CHEBI:49883"/>
    </cofactor>
</comment>
<keyword evidence="7" id="KW-0347">Helicase</keyword>
<evidence type="ECO:0000313" key="7">
    <source>
        <dbReference type="EMBL" id="MCI22901.1"/>
    </source>
</evidence>
<evidence type="ECO:0000256" key="6">
    <source>
        <dbReference type="ARBA" id="ARBA00023014"/>
    </source>
</evidence>
<evidence type="ECO:0000313" key="8">
    <source>
        <dbReference type="Proteomes" id="UP000265520"/>
    </source>
</evidence>
<dbReference type="InterPro" id="IPR051827">
    <property type="entry name" value="Cas4_exonuclease"/>
</dbReference>
<name>A0A392QEX1_9FABA</name>
<feature type="non-terminal residue" evidence="7">
    <location>
        <position position="1"/>
    </location>
</feature>
<dbReference type="PANTHER" id="PTHR36531">
    <property type="entry name" value="CRISPR-ASSOCIATED EXONUCLEASE CAS4"/>
    <property type="match status" value="1"/>
</dbReference>
<evidence type="ECO:0000256" key="5">
    <source>
        <dbReference type="ARBA" id="ARBA00023004"/>
    </source>
</evidence>